<evidence type="ECO:0000313" key="1">
    <source>
        <dbReference type="EMBL" id="KAL0097414.1"/>
    </source>
</evidence>
<reference evidence="1 2" key="1">
    <citation type="submission" date="2024-04" db="EMBL/GenBank/DDBJ databases">
        <title>Symmetric and asymmetric DNA N6-adenine methylation regulates different biological responses in Mucorales.</title>
        <authorList>
            <consortium name="Lawrence Berkeley National Laboratory"/>
            <person name="Lax C."/>
            <person name="Mondo S.J."/>
            <person name="Osorio-Concepcion M."/>
            <person name="Muszewska A."/>
            <person name="Corrochano-Luque M."/>
            <person name="Gutierrez G."/>
            <person name="Riley R."/>
            <person name="Lipzen A."/>
            <person name="Guo J."/>
            <person name="Hundley H."/>
            <person name="Amirebrahimi M."/>
            <person name="Ng V."/>
            <person name="Lorenzo-Gutierrez D."/>
            <person name="Binder U."/>
            <person name="Yang J."/>
            <person name="Song Y."/>
            <person name="Canovas D."/>
            <person name="Navarro E."/>
            <person name="Freitag M."/>
            <person name="Gabaldon T."/>
            <person name="Grigoriev I.V."/>
            <person name="Corrochano L.M."/>
            <person name="Nicolas F.E."/>
            <person name="Garre V."/>
        </authorList>
    </citation>
    <scope>NUCLEOTIDE SEQUENCE [LARGE SCALE GENOMIC DNA]</scope>
    <source>
        <strain evidence="1 2">L51</strain>
    </source>
</reference>
<accession>A0ABR3BEX9</accession>
<evidence type="ECO:0000313" key="2">
    <source>
        <dbReference type="Proteomes" id="UP001448207"/>
    </source>
</evidence>
<sequence>MSSQSIQKSVSLTSYPVQTIRLTERNPLLSFNIEIGPGVSILLEVYSHDNPTQVVETFTFKHRLNFSEESKQKLANTLKLIIQSALKGRSLTSTPTS</sequence>
<proteinExistence type="predicted"/>
<protein>
    <submittedName>
        <fullName evidence="1">Uncharacterized protein</fullName>
    </submittedName>
</protein>
<dbReference type="Proteomes" id="UP001448207">
    <property type="component" value="Unassembled WGS sequence"/>
</dbReference>
<comment type="caution">
    <text evidence="1">The sequence shown here is derived from an EMBL/GenBank/DDBJ whole genome shotgun (WGS) entry which is preliminary data.</text>
</comment>
<dbReference type="EMBL" id="JBCLYO010000001">
    <property type="protein sequence ID" value="KAL0097414.1"/>
    <property type="molecule type" value="Genomic_DNA"/>
</dbReference>
<name>A0ABR3BEX9_PHYBL</name>
<gene>
    <name evidence="1" type="ORF">J3Q64DRAFT_1713259</name>
</gene>
<organism evidence="1 2">
    <name type="scientific">Phycomyces blakesleeanus</name>
    <dbReference type="NCBI Taxonomy" id="4837"/>
    <lineage>
        <taxon>Eukaryota</taxon>
        <taxon>Fungi</taxon>
        <taxon>Fungi incertae sedis</taxon>
        <taxon>Mucoromycota</taxon>
        <taxon>Mucoromycotina</taxon>
        <taxon>Mucoromycetes</taxon>
        <taxon>Mucorales</taxon>
        <taxon>Phycomycetaceae</taxon>
        <taxon>Phycomyces</taxon>
    </lineage>
</organism>
<keyword evidence="2" id="KW-1185">Reference proteome</keyword>